<dbReference type="EMBL" id="BGZK01001568">
    <property type="protein sequence ID" value="GBP82497.1"/>
    <property type="molecule type" value="Genomic_DNA"/>
</dbReference>
<organism evidence="2 3">
    <name type="scientific">Eumeta variegata</name>
    <name type="common">Bagworm moth</name>
    <name type="synonym">Eumeta japonica</name>
    <dbReference type="NCBI Taxonomy" id="151549"/>
    <lineage>
        <taxon>Eukaryota</taxon>
        <taxon>Metazoa</taxon>
        <taxon>Ecdysozoa</taxon>
        <taxon>Arthropoda</taxon>
        <taxon>Hexapoda</taxon>
        <taxon>Insecta</taxon>
        <taxon>Pterygota</taxon>
        <taxon>Neoptera</taxon>
        <taxon>Endopterygota</taxon>
        <taxon>Lepidoptera</taxon>
        <taxon>Glossata</taxon>
        <taxon>Ditrysia</taxon>
        <taxon>Tineoidea</taxon>
        <taxon>Psychidae</taxon>
        <taxon>Oiketicinae</taxon>
        <taxon>Eumeta</taxon>
    </lineage>
</organism>
<reference evidence="2 3" key="1">
    <citation type="journal article" date="2019" name="Commun. Biol.">
        <title>The bagworm genome reveals a unique fibroin gene that provides high tensile strength.</title>
        <authorList>
            <person name="Kono N."/>
            <person name="Nakamura H."/>
            <person name="Ohtoshi R."/>
            <person name="Tomita M."/>
            <person name="Numata K."/>
            <person name="Arakawa K."/>
        </authorList>
    </citation>
    <scope>NUCLEOTIDE SEQUENCE [LARGE SCALE GENOMIC DNA]</scope>
</reference>
<dbReference type="Proteomes" id="UP000299102">
    <property type="component" value="Unassembled WGS sequence"/>
</dbReference>
<dbReference type="AlphaFoldDB" id="A0A4C1Z768"/>
<feature type="region of interest" description="Disordered" evidence="1">
    <location>
        <begin position="36"/>
        <end position="108"/>
    </location>
</feature>
<gene>
    <name evidence="2" type="ORF">EVAR_58543_1</name>
</gene>
<name>A0A4C1Z768_EUMVA</name>
<sequence length="108" mass="11835">MTEYQTSNHIQVSNPGKHVKKPLVQKVVTASVVTAVSGPGPALGHSLPRTRCPSRPIQNENVARTPRCIFEGRTGKRASRRSPPPTDTRNHRKATSALPASYKMRRAV</sequence>
<accession>A0A4C1Z768</accession>
<proteinExistence type="predicted"/>
<evidence type="ECO:0000313" key="2">
    <source>
        <dbReference type="EMBL" id="GBP82497.1"/>
    </source>
</evidence>
<comment type="caution">
    <text evidence="2">The sequence shown here is derived from an EMBL/GenBank/DDBJ whole genome shotgun (WGS) entry which is preliminary data.</text>
</comment>
<evidence type="ECO:0000256" key="1">
    <source>
        <dbReference type="SAM" id="MobiDB-lite"/>
    </source>
</evidence>
<keyword evidence="3" id="KW-1185">Reference proteome</keyword>
<protein>
    <submittedName>
        <fullName evidence="2">Uncharacterized protein</fullName>
    </submittedName>
</protein>
<evidence type="ECO:0000313" key="3">
    <source>
        <dbReference type="Proteomes" id="UP000299102"/>
    </source>
</evidence>